<feature type="binding site" evidence="7 8">
    <location>
        <position position="12"/>
    </location>
    <ligand>
        <name>S-adenosyl-L-methionine</name>
        <dbReference type="ChEBI" id="CHEBI:59789"/>
    </ligand>
</feature>
<dbReference type="Pfam" id="PF00398">
    <property type="entry name" value="RrnaAD"/>
    <property type="match status" value="1"/>
</dbReference>
<feature type="binding site" evidence="7 8">
    <location>
        <position position="57"/>
    </location>
    <ligand>
        <name>S-adenosyl-L-methionine</name>
        <dbReference type="ChEBI" id="CHEBI:59789"/>
    </ligand>
</feature>
<dbReference type="PANTHER" id="PTHR11727">
    <property type="entry name" value="DIMETHYLADENOSINE TRANSFERASE"/>
    <property type="match status" value="1"/>
</dbReference>
<dbReference type="InterPro" id="IPR020596">
    <property type="entry name" value="rRNA_Ade_Mease_Trfase_CS"/>
</dbReference>
<feature type="binding site" evidence="7 8">
    <location>
        <position position="102"/>
    </location>
    <ligand>
        <name>S-adenosyl-L-methionine</name>
        <dbReference type="ChEBI" id="CHEBI:59789"/>
    </ligand>
</feature>
<dbReference type="NCBIfam" id="TIGR00755">
    <property type="entry name" value="ksgA"/>
    <property type="match status" value="1"/>
</dbReference>
<keyword evidence="6 7" id="KW-0694">RNA-binding</keyword>
<feature type="binding site" evidence="7 8">
    <location>
        <position position="36"/>
    </location>
    <ligand>
        <name>S-adenosyl-L-methionine</name>
        <dbReference type="ChEBI" id="CHEBI:59789"/>
    </ligand>
</feature>
<evidence type="ECO:0000256" key="7">
    <source>
        <dbReference type="HAMAP-Rule" id="MF_00607"/>
    </source>
</evidence>
<name>A0A269TI31_9BACT</name>
<comment type="catalytic activity">
    <reaction evidence="7">
        <text>adenosine(1518)/adenosine(1519) in 16S rRNA + 4 S-adenosyl-L-methionine = N(6)-dimethyladenosine(1518)/N(6)-dimethyladenosine(1519) in 16S rRNA + 4 S-adenosyl-L-homocysteine + 4 H(+)</text>
        <dbReference type="Rhea" id="RHEA:19609"/>
        <dbReference type="Rhea" id="RHEA-COMP:10232"/>
        <dbReference type="Rhea" id="RHEA-COMP:10233"/>
        <dbReference type="ChEBI" id="CHEBI:15378"/>
        <dbReference type="ChEBI" id="CHEBI:57856"/>
        <dbReference type="ChEBI" id="CHEBI:59789"/>
        <dbReference type="ChEBI" id="CHEBI:74411"/>
        <dbReference type="ChEBI" id="CHEBI:74493"/>
        <dbReference type="EC" id="2.1.1.182"/>
    </reaction>
</comment>
<evidence type="ECO:0000256" key="8">
    <source>
        <dbReference type="PROSITE-ProRule" id="PRU01026"/>
    </source>
</evidence>
<evidence type="ECO:0000256" key="2">
    <source>
        <dbReference type="ARBA" id="ARBA00022552"/>
    </source>
</evidence>
<dbReference type="HAMAP" id="MF_00607">
    <property type="entry name" value="16SrRNA_methyltr_A"/>
    <property type="match status" value="1"/>
</dbReference>
<dbReference type="OrthoDB" id="9814755at2"/>
<evidence type="ECO:0000313" key="11">
    <source>
        <dbReference type="Proteomes" id="UP000216943"/>
    </source>
</evidence>
<dbReference type="PROSITE" id="PS01131">
    <property type="entry name" value="RRNA_A_DIMETH"/>
    <property type="match status" value="1"/>
</dbReference>
<evidence type="ECO:0000256" key="3">
    <source>
        <dbReference type="ARBA" id="ARBA00022603"/>
    </source>
</evidence>
<dbReference type="GO" id="GO:0052908">
    <property type="term" value="F:16S rRNA (adenine(1518)-N(6)/adenine(1519)-N(6))-dimethyltransferase activity"/>
    <property type="evidence" value="ECO:0007669"/>
    <property type="project" value="UniProtKB-EC"/>
</dbReference>
<dbReference type="GO" id="GO:0005829">
    <property type="term" value="C:cytosol"/>
    <property type="evidence" value="ECO:0007669"/>
    <property type="project" value="TreeGrafter"/>
</dbReference>
<dbReference type="InterPro" id="IPR001737">
    <property type="entry name" value="KsgA/Erm"/>
</dbReference>
<comment type="caution">
    <text evidence="10">The sequence shown here is derived from an EMBL/GenBank/DDBJ whole genome shotgun (WGS) entry which is preliminary data.</text>
</comment>
<keyword evidence="3 7" id="KW-0489">Methyltransferase</keyword>
<dbReference type="PANTHER" id="PTHR11727:SF7">
    <property type="entry name" value="DIMETHYLADENOSINE TRANSFERASE-RELATED"/>
    <property type="match status" value="1"/>
</dbReference>
<gene>
    <name evidence="7 10" type="primary">rsmA</name>
    <name evidence="7" type="synonym">ksgA</name>
    <name evidence="10" type="ORF">CJJ23_03580</name>
</gene>
<dbReference type="Gene3D" id="3.40.50.150">
    <property type="entry name" value="Vaccinia Virus protein VP39"/>
    <property type="match status" value="1"/>
</dbReference>
<organism evidence="10 11">
    <name type="scientific">Mycoplasmopsis agassizii</name>
    <dbReference type="NCBI Taxonomy" id="33922"/>
    <lineage>
        <taxon>Bacteria</taxon>
        <taxon>Bacillati</taxon>
        <taxon>Mycoplasmatota</taxon>
        <taxon>Mycoplasmoidales</taxon>
        <taxon>Metamycoplasmataceae</taxon>
        <taxon>Mycoplasmopsis</taxon>
    </lineage>
</organism>
<comment type="function">
    <text evidence="7">Specifically dimethylates two adjacent adenosines (A1518 and A1519) in the loop of a conserved hairpin near the 3'-end of 16S rRNA in the 30S particle. May play a critical role in biogenesis of 30S subunits.</text>
</comment>
<reference evidence="11" key="1">
    <citation type="submission" date="2017-08" db="EMBL/GenBank/DDBJ databases">
        <authorList>
            <person name="Alvarez-Ponce D."/>
            <person name="Weitzman C.L."/>
            <person name="Tillett R.L."/>
            <person name="Sandmeier F.C."/>
            <person name="Tracy C.R."/>
        </authorList>
    </citation>
    <scope>NUCLEOTIDE SEQUENCE [LARGE SCALE GENOMIC DNA]</scope>
    <source>
        <strain evidence="11">723</strain>
    </source>
</reference>
<evidence type="ECO:0000256" key="5">
    <source>
        <dbReference type="ARBA" id="ARBA00022691"/>
    </source>
</evidence>
<keyword evidence="1 7" id="KW-0963">Cytoplasm</keyword>
<dbReference type="Proteomes" id="UP000216943">
    <property type="component" value="Unassembled WGS sequence"/>
</dbReference>
<dbReference type="InterPro" id="IPR020598">
    <property type="entry name" value="rRNA_Ade_methylase_Trfase_N"/>
</dbReference>
<keyword evidence="4 7" id="KW-0808">Transferase</keyword>
<dbReference type="Gene3D" id="1.10.8.100">
    <property type="entry name" value="Ribosomal RNA adenine dimethylase-like, domain 2"/>
    <property type="match status" value="1"/>
</dbReference>
<comment type="subcellular location">
    <subcellularLocation>
        <location evidence="7">Cytoplasm</location>
    </subcellularLocation>
</comment>
<keyword evidence="2 7" id="KW-0698">rRNA processing</keyword>
<evidence type="ECO:0000256" key="4">
    <source>
        <dbReference type="ARBA" id="ARBA00022679"/>
    </source>
</evidence>
<dbReference type="InterPro" id="IPR011530">
    <property type="entry name" value="rRNA_adenine_dimethylase"/>
</dbReference>
<comment type="similarity">
    <text evidence="7">Belongs to the class I-like SAM-binding methyltransferase superfamily. rRNA adenine N(6)-methyltransferase family. RsmA subfamily.</text>
</comment>
<dbReference type="EC" id="2.1.1.182" evidence="7"/>
<keyword evidence="5 7" id="KW-0949">S-adenosyl-L-methionine</keyword>
<evidence type="ECO:0000256" key="6">
    <source>
        <dbReference type="ARBA" id="ARBA00022884"/>
    </source>
</evidence>
<evidence type="ECO:0000259" key="9">
    <source>
        <dbReference type="SMART" id="SM00650"/>
    </source>
</evidence>
<dbReference type="CDD" id="cd02440">
    <property type="entry name" value="AdoMet_MTases"/>
    <property type="match status" value="1"/>
</dbReference>
<dbReference type="PROSITE" id="PS51689">
    <property type="entry name" value="SAM_RNA_A_N6_MT"/>
    <property type="match status" value="1"/>
</dbReference>
<dbReference type="SMART" id="SM00650">
    <property type="entry name" value="rADc"/>
    <property type="match status" value="1"/>
</dbReference>
<evidence type="ECO:0000256" key="1">
    <source>
        <dbReference type="ARBA" id="ARBA00022490"/>
    </source>
</evidence>
<accession>A0A269TI31</accession>
<dbReference type="RefSeq" id="WP_095334993.1">
    <property type="nucleotide sequence ID" value="NZ_NQNY01000012.1"/>
</dbReference>
<dbReference type="GO" id="GO:0003723">
    <property type="term" value="F:RNA binding"/>
    <property type="evidence" value="ECO:0007669"/>
    <property type="project" value="UniProtKB-UniRule"/>
</dbReference>
<sequence>MKAKKSLGQNFLISQKSINKIIKSVDFESNNILEIGPGKGALTKELIKYAKHLKVYEIDNDLIPYLNNLFEKDVLENHLEIIHQDFLEANFESNQKYNIVANIPYYITSQILFKIIENYGVFEQITIMVQKEVGERILATESTSEYSKLSVSLQMLYDIELVSIVPANHFNPVPKVDSMVIKLIKNELPKIFDINEFLSVVKIAFQFKRKTLWNNLKEVLDYNEYDLFCQQNDLSLTSRAQSLSVDKFLNLYYFIKEKNASK</sequence>
<dbReference type="AlphaFoldDB" id="A0A269TI31"/>
<feature type="binding site" evidence="7 8">
    <location>
        <position position="10"/>
    </location>
    <ligand>
        <name>S-adenosyl-L-methionine</name>
        <dbReference type="ChEBI" id="CHEBI:59789"/>
    </ligand>
</feature>
<dbReference type="InterPro" id="IPR029063">
    <property type="entry name" value="SAM-dependent_MTases_sf"/>
</dbReference>
<protein>
    <recommendedName>
        <fullName evidence="7">Ribosomal RNA small subunit methyltransferase A</fullName>
        <ecNumber evidence="7">2.1.1.182</ecNumber>
    </recommendedName>
    <alternativeName>
        <fullName evidence="7">16S rRNA (adenine(1518)-N(6)/adenine(1519)-N(6))-dimethyltransferase</fullName>
    </alternativeName>
    <alternativeName>
        <fullName evidence="7">16S rRNA dimethyladenosine transferase</fullName>
    </alternativeName>
    <alternativeName>
        <fullName evidence="7">16S rRNA dimethylase</fullName>
    </alternativeName>
    <alternativeName>
        <fullName evidence="7">S-adenosylmethionine-6-N', N'-adenosyl(rRNA) dimethyltransferase</fullName>
    </alternativeName>
</protein>
<dbReference type="SUPFAM" id="SSF53335">
    <property type="entry name" value="S-adenosyl-L-methionine-dependent methyltransferases"/>
    <property type="match status" value="1"/>
</dbReference>
<dbReference type="InterPro" id="IPR023165">
    <property type="entry name" value="rRNA_Ade_diMease-like_C"/>
</dbReference>
<dbReference type="PIRSF" id="PIRSF027833">
    <property type="entry name" value="MtTFB2"/>
    <property type="match status" value="1"/>
</dbReference>
<feature type="binding site" evidence="7 8">
    <location>
        <position position="85"/>
    </location>
    <ligand>
        <name>S-adenosyl-L-methionine</name>
        <dbReference type="ChEBI" id="CHEBI:59789"/>
    </ligand>
</feature>
<feature type="domain" description="Ribosomal RNA adenine methylase transferase N-terminal" evidence="9">
    <location>
        <begin position="17"/>
        <end position="187"/>
    </location>
</feature>
<proteinExistence type="inferred from homology"/>
<dbReference type="EMBL" id="NQNY01000012">
    <property type="protein sequence ID" value="PAK21119.1"/>
    <property type="molecule type" value="Genomic_DNA"/>
</dbReference>
<evidence type="ECO:0000313" key="10">
    <source>
        <dbReference type="EMBL" id="PAK21119.1"/>
    </source>
</evidence>